<dbReference type="Pfam" id="PF20434">
    <property type="entry name" value="BD-FAE"/>
    <property type="match status" value="1"/>
</dbReference>
<reference evidence="3 4" key="1">
    <citation type="submission" date="2016-11" db="EMBL/GenBank/DDBJ databases">
        <authorList>
            <person name="Jaros S."/>
            <person name="Januszkiewicz K."/>
            <person name="Wedrychowicz H."/>
        </authorList>
    </citation>
    <scope>NUCLEOTIDE SEQUENCE [LARGE SCALE GENOMIC DNA]</scope>
    <source>
        <strain evidence="3 4">DSM 19436</strain>
    </source>
</reference>
<dbReference type="STRING" id="1122133.SAMN02745157_0325"/>
<gene>
    <name evidence="3" type="ORF">SAMN02745157_0325</name>
</gene>
<name>A0A1M4U1T5_9HYPH</name>
<dbReference type="OrthoDB" id="9771666at2"/>
<keyword evidence="1" id="KW-0378">Hydrolase</keyword>
<evidence type="ECO:0000256" key="1">
    <source>
        <dbReference type="ARBA" id="ARBA00022801"/>
    </source>
</evidence>
<accession>A0A1M4U1T5</accession>
<evidence type="ECO:0000259" key="2">
    <source>
        <dbReference type="Pfam" id="PF20434"/>
    </source>
</evidence>
<dbReference type="RefSeq" id="WP_073050872.1">
    <property type="nucleotide sequence ID" value="NZ_FQUP01000001.1"/>
</dbReference>
<dbReference type="AlphaFoldDB" id="A0A1M4U1T5"/>
<keyword evidence="4" id="KW-1185">Reference proteome</keyword>
<dbReference type="SUPFAM" id="SSF53474">
    <property type="entry name" value="alpha/beta-Hydrolases"/>
    <property type="match status" value="1"/>
</dbReference>
<dbReference type="PANTHER" id="PTHR48081">
    <property type="entry name" value="AB HYDROLASE SUPERFAMILY PROTEIN C4A8.06C"/>
    <property type="match status" value="1"/>
</dbReference>
<dbReference type="Gene3D" id="3.40.50.1820">
    <property type="entry name" value="alpha/beta hydrolase"/>
    <property type="match status" value="1"/>
</dbReference>
<organism evidence="3 4">
    <name type="scientific">Kaistia soli DSM 19436</name>
    <dbReference type="NCBI Taxonomy" id="1122133"/>
    <lineage>
        <taxon>Bacteria</taxon>
        <taxon>Pseudomonadati</taxon>
        <taxon>Pseudomonadota</taxon>
        <taxon>Alphaproteobacteria</taxon>
        <taxon>Hyphomicrobiales</taxon>
        <taxon>Kaistiaceae</taxon>
        <taxon>Kaistia</taxon>
    </lineage>
</organism>
<dbReference type="PANTHER" id="PTHR48081:SF33">
    <property type="entry name" value="KYNURENINE FORMAMIDASE"/>
    <property type="match status" value="1"/>
</dbReference>
<evidence type="ECO:0000313" key="3">
    <source>
        <dbReference type="EMBL" id="SHE50702.1"/>
    </source>
</evidence>
<feature type="domain" description="BD-FAE-like" evidence="2">
    <location>
        <begin position="72"/>
        <end position="163"/>
    </location>
</feature>
<dbReference type="InterPro" id="IPR049492">
    <property type="entry name" value="BD-FAE-like_dom"/>
</dbReference>
<dbReference type="EMBL" id="FQUP01000001">
    <property type="protein sequence ID" value="SHE50702.1"/>
    <property type="molecule type" value="Genomic_DNA"/>
</dbReference>
<dbReference type="InterPro" id="IPR029058">
    <property type="entry name" value="AB_hydrolase_fold"/>
</dbReference>
<sequence>MSAAAPRLDWRSLDRAALDKSLSSSRAVEGSLAIIEGWGRTSAALRARHPEALDLAYGPRPRQRIDLLKAADGAPTLVFLHGGFWQMLSKDDFTFVAAGLLPAGINVAFVGYTLAPDATLDDMVLEVRAALDWLGAHLAGLGGDPAAVFVGGWSAGAHLAVMVMDHPLVRGVLGISGLYELAPLAASFVNGKLGLDDAAVDRNSPQRHIQRDMPPLALVVGGAELAMMRQQTEDYAAALTASGAPVTFETLAGANHFTILDQLADPDGAIAAMARRLMSR</sequence>
<dbReference type="GO" id="GO:0016787">
    <property type="term" value="F:hydrolase activity"/>
    <property type="evidence" value="ECO:0007669"/>
    <property type="project" value="UniProtKB-KW"/>
</dbReference>
<proteinExistence type="predicted"/>
<evidence type="ECO:0000313" key="4">
    <source>
        <dbReference type="Proteomes" id="UP000184485"/>
    </source>
</evidence>
<dbReference type="Proteomes" id="UP000184485">
    <property type="component" value="Unassembled WGS sequence"/>
</dbReference>
<protein>
    <submittedName>
        <fullName evidence="3">Acetyl esterase/lipase</fullName>
    </submittedName>
</protein>
<dbReference type="InterPro" id="IPR050300">
    <property type="entry name" value="GDXG_lipolytic_enzyme"/>
</dbReference>